<dbReference type="EMBL" id="CAJVAX010000012">
    <property type="protein sequence ID" value="CAG7630228.1"/>
    <property type="molecule type" value="Genomic_DNA"/>
</dbReference>
<dbReference type="Proteomes" id="UP001153328">
    <property type="component" value="Unassembled WGS sequence"/>
</dbReference>
<evidence type="ECO:0000313" key="1">
    <source>
        <dbReference type="EMBL" id="CAG7630228.1"/>
    </source>
</evidence>
<gene>
    <name evidence="1" type="ORF">SBRY_20643</name>
</gene>
<protein>
    <submittedName>
        <fullName evidence="1">Uncharacterized protein</fullName>
    </submittedName>
</protein>
<comment type="caution">
    <text evidence="1">The sequence shown here is derived from an EMBL/GenBank/DDBJ whole genome shotgun (WGS) entry which is preliminary data.</text>
</comment>
<accession>A0A9W4GYD0</accession>
<sequence length="47" mass="5531">MFGDSFLMAARRHVTVRQADRVRRRSGSARISNEFCRQTLWRDFATA</sequence>
<organism evidence="1 2">
    <name type="scientific">Actinacidiphila bryophytorum</name>
    <dbReference type="NCBI Taxonomy" id="1436133"/>
    <lineage>
        <taxon>Bacteria</taxon>
        <taxon>Bacillati</taxon>
        <taxon>Actinomycetota</taxon>
        <taxon>Actinomycetes</taxon>
        <taxon>Kitasatosporales</taxon>
        <taxon>Streptomycetaceae</taxon>
        <taxon>Actinacidiphila</taxon>
    </lineage>
</organism>
<proteinExistence type="predicted"/>
<dbReference type="AlphaFoldDB" id="A0A9W4GYD0"/>
<reference evidence="1" key="1">
    <citation type="submission" date="2021-06" db="EMBL/GenBank/DDBJ databases">
        <authorList>
            <person name="Arsene-Ploetze F."/>
        </authorList>
    </citation>
    <scope>NUCLEOTIDE SEQUENCE</scope>
    <source>
        <strain evidence="1">SBRY1</strain>
    </source>
</reference>
<evidence type="ECO:0000313" key="2">
    <source>
        <dbReference type="Proteomes" id="UP001153328"/>
    </source>
</evidence>
<name>A0A9W4GYD0_9ACTN</name>
<keyword evidence="2" id="KW-1185">Reference proteome</keyword>